<evidence type="ECO:0000256" key="5">
    <source>
        <dbReference type="ARBA" id="ARBA00022840"/>
    </source>
</evidence>
<dbReference type="EMBL" id="VJMJ01000126">
    <property type="protein sequence ID" value="KAF0733053.1"/>
    <property type="molecule type" value="Genomic_DNA"/>
</dbReference>
<dbReference type="PANTHER" id="PTHR44329">
    <property type="entry name" value="SERINE/THREONINE-PROTEIN KINASE TNNI3K-RELATED"/>
    <property type="match status" value="1"/>
</dbReference>
<evidence type="ECO:0000313" key="9">
    <source>
        <dbReference type="Proteomes" id="UP000481153"/>
    </source>
</evidence>
<dbReference type="Gene3D" id="2.60.40.150">
    <property type="entry name" value="C2 domain"/>
    <property type="match status" value="1"/>
</dbReference>
<dbReference type="InterPro" id="IPR059179">
    <property type="entry name" value="MLKL-like_MCAfunc"/>
</dbReference>
<dbReference type="Pfam" id="PF00168">
    <property type="entry name" value="C2"/>
    <property type="match status" value="1"/>
</dbReference>
<organism evidence="8 9">
    <name type="scientific">Aphanomyces euteiches</name>
    <dbReference type="NCBI Taxonomy" id="100861"/>
    <lineage>
        <taxon>Eukaryota</taxon>
        <taxon>Sar</taxon>
        <taxon>Stramenopiles</taxon>
        <taxon>Oomycota</taxon>
        <taxon>Saprolegniomycetes</taxon>
        <taxon>Saprolegniales</taxon>
        <taxon>Verrucalvaceae</taxon>
        <taxon>Aphanomyces</taxon>
    </lineage>
</organism>
<feature type="domain" description="Protein kinase" evidence="7">
    <location>
        <begin position="267"/>
        <end position="526"/>
    </location>
</feature>
<keyword evidence="4" id="KW-0418">Kinase</keyword>
<dbReference type="InterPro" id="IPR006073">
    <property type="entry name" value="GTP-bd"/>
</dbReference>
<dbReference type="GO" id="GO:0004674">
    <property type="term" value="F:protein serine/threonine kinase activity"/>
    <property type="evidence" value="ECO:0007669"/>
    <property type="project" value="TreeGrafter"/>
</dbReference>
<dbReference type="SUPFAM" id="SSF52540">
    <property type="entry name" value="P-loop containing nucleoside triphosphate hydrolases"/>
    <property type="match status" value="1"/>
</dbReference>
<evidence type="ECO:0000256" key="4">
    <source>
        <dbReference type="ARBA" id="ARBA00022777"/>
    </source>
</evidence>
<gene>
    <name evidence="8" type="ORF">Ae201684_009877</name>
</gene>
<dbReference type="PROSITE" id="PS00108">
    <property type="entry name" value="PROTEIN_KINASE_ST"/>
    <property type="match status" value="1"/>
</dbReference>
<dbReference type="SUPFAM" id="SSF56112">
    <property type="entry name" value="Protein kinase-like (PK-like)"/>
    <property type="match status" value="1"/>
</dbReference>
<dbReference type="AlphaFoldDB" id="A0A6G0WZL6"/>
<dbReference type="Gene3D" id="1.10.510.10">
    <property type="entry name" value="Transferase(Phosphotransferase) domain 1"/>
    <property type="match status" value="1"/>
</dbReference>
<dbReference type="CDD" id="cd00882">
    <property type="entry name" value="Ras_like_GTPase"/>
    <property type="match status" value="1"/>
</dbReference>
<dbReference type="VEuPathDB" id="FungiDB:AeMF1_001104"/>
<dbReference type="Proteomes" id="UP000481153">
    <property type="component" value="Unassembled WGS sequence"/>
</dbReference>
<dbReference type="InterPro" id="IPR011009">
    <property type="entry name" value="Kinase-like_dom_sf"/>
</dbReference>
<keyword evidence="9" id="KW-1185">Reference proteome</keyword>
<feature type="domain" description="C2" evidence="6">
    <location>
        <begin position="511"/>
        <end position="639"/>
    </location>
</feature>
<name>A0A6G0WZL6_9STRA</name>
<keyword evidence="2" id="KW-0808">Transferase</keyword>
<evidence type="ECO:0000259" key="7">
    <source>
        <dbReference type="PROSITE" id="PS50011"/>
    </source>
</evidence>
<dbReference type="InterPro" id="IPR000008">
    <property type="entry name" value="C2_dom"/>
</dbReference>
<sequence>MGISTGNSSWLEILTSVITKSDAAKNESGLSTGIYLVLDAAINVMELVSKFQTNKEDLQVTGLFVAELTQTIVDGRESAGWEDSDVEFLATTLRNFEEYLQDLESSSKNIFQQAIDGAVQIATAEHIAADLERHNQHVLTAATALQLKLQIKRDIVIDETNDAVKKSIRMMSGFKDELKQTNTQMSNYTSKLDAILEAAIQGMRTMEIYRQEVMLRNRAPEPEVVQSLQELQRIIDERAQKERNAAAPIDLTKIVKRWMIASPMVEVDHNKVTSRTLTATVYQGRYNNQIVAIKCFHGVLNTDSYDLERDIVREVTQWEKVSKFPFVLKLIGVCTKVSKPLIVSEWCPFTVESYLDARPNRLLTIIYELICGLVSIHEVGVLHGDLKPSNILLTDQHHVKIADFSLSRSAVTTMSRQTRKDPEGIVINWTSPEMRFQARRAGPPADMWSFAMSVYQFLSKKIPYEGRSTFDIENALRGDNERPSQPTNLNRALIPLWIQLQKCWLKDPKERPTALEFKKFMENEYIANTEAITPGNLVIHARSANGLPKTQIFGTQDPFVEVQFDGKTYKTLTNDNGHTTPKWDSLLSVTAPTTLDLTAQVQVRIMNENFKLLGHKEIASAMNLTIGDLLEARRQNTNSSHPNYRRGFPLHPKGRIVIDAFVLGEETEPRTPSPIIMKRISAVKDAQEFGVPSTCIRSAVGIIGPLAVGKSTLINTIFGRQECPMSLWGGCTQEIQCVGEAFSLTLIDTPSYPFAGDIAPLRTALQSCRVVVVVFEKQVAEVLEVAEMAKSYGCSLVFVRNKRELLPFVGEATKSDLTSLATSILNKDNYDIQSLLKLPDCPNFYIDARAILQARLTEGVKVKLELLESWIRMVEAIRRAVGNPVSRTEHTDLRASIMYE</sequence>
<dbReference type="Gene3D" id="3.40.50.300">
    <property type="entry name" value="P-loop containing nucleotide triphosphate hydrolases"/>
    <property type="match status" value="1"/>
</dbReference>
<dbReference type="GO" id="GO:0005525">
    <property type="term" value="F:GTP binding"/>
    <property type="evidence" value="ECO:0007669"/>
    <property type="project" value="InterPro"/>
</dbReference>
<evidence type="ECO:0000256" key="3">
    <source>
        <dbReference type="ARBA" id="ARBA00022741"/>
    </source>
</evidence>
<evidence type="ECO:0000256" key="2">
    <source>
        <dbReference type="ARBA" id="ARBA00022679"/>
    </source>
</evidence>
<dbReference type="Gene3D" id="3.30.200.20">
    <property type="entry name" value="Phosphorylase Kinase, domain 1"/>
    <property type="match status" value="1"/>
</dbReference>
<dbReference type="SUPFAM" id="SSF49562">
    <property type="entry name" value="C2 domain (Calcium/lipid-binding domain, CaLB)"/>
    <property type="match status" value="1"/>
</dbReference>
<protein>
    <submittedName>
        <fullName evidence="8">Uncharacterized protein</fullName>
    </submittedName>
</protein>
<dbReference type="InterPro" id="IPR008271">
    <property type="entry name" value="Ser/Thr_kinase_AS"/>
</dbReference>
<dbReference type="InterPro" id="IPR001245">
    <property type="entry name" value="Ser-Thr/Tyr_kinase_cat_dom"/>
</dbReference>
<accession>A0A6G0WZL6</accession>
<dbReference type="SMART" id="SM00220">
    <property type="entry name" value="S_TKc"/>
    <property type="match status" value="1"/>
</dbReference>
<comment type="caution">
    <text evidence="8">The sequence shown here is derived from an EMBL/GenBank/DDBJ whole genome shotgun (WGS) entry which is preliminary data.</text>
</comment>
<keyword evidence="3" id="KW-0547">Nucleotide-binding</keyword>
<dbReference type="CDD" id="cd21037">
    <property type="entry name" value="MLKL_NTD"/>
    <property type="match status" value="1"/>
</dbReference>
<dbReference type="PROSITE" id="PS50004">
    <property type="entry name" value="C2"/>
    <property type="match status" value="1"/>
</dbReference>
<evidence type="ECO:0000313" key="8">
    <source>
        <dbReference type="EMBL" id="KAF0733053.1"/>
    </source>
</evidence>
<keyword evidence="5" id="KW-0067">ATP-binding</keyword>
<dbReference type="PROSITE" id="PS50011">
    <property type="entry name" value="PROTEIN_KINASE_DOM"/>
    <property type="match status" value="1"/>
</dbReference>
<reference evidence="8 9" key="1">
    <citation type="submission" date="2019-07" db="EMBL/GenBank/DDBJ databases">
        <title>Genomics analysis of Aphanomyces spp. identifies a new class of oomycete effector associated with host adaptation.</title>
        <authorList>
            <person name="Gaulin E."/>
        </authorList>
    </citation>
    <scope>NUCLEOTIDE SEQUENCE [LARGE SCALE GENOMIC DNA]</scope>
    <source>
        <strain evidence="8 9">ATCC 201684</strain>
    </source>
</reference>
<dbReference type="InterPro" id="IPR000719">
    <property type="entry name" value="Prot_kinase_dom"/>
</dbReference>
<evidence type="ECO:0000256" key="1">
    <source>
        <dbReference type="ARBA" id="ARBA00008171"/>
    </source>
</evidence>
<proteinExistence type="inferred from homology"/>
<dbReference type="InterPro" id="IPR051681">
    <property type="entry name" value="Ser/Thr_Kinases-Pseudokinases"/>
</dbReference>
<dbReference type="InterPro" id="IPR035892">
    <property type="entry name" value="C2_domain_sf"/>
</dbReference>
<dbReference type="InterPro" id="IPR027417">
    <property type="entry name" value="P-loop_NTPase"/>
</dbReference>
<dbReference type="PANTHER" id="PTHR44329:SF288">
    <property type="entry name" value="MITOGEN-ACTIVATED PROTEIN KINASE KINASE KINASE 20"/>
    <property type="match status" value="1"/>
</dbReference>
<dbReference type="GO" id="GO:0005524">
    <property type="term" value="F:ATP binding"/>
    <property type="evidence" value="ECO:0007669"/>
    <property type="project" value="UniProtKB-KW"/>
</dbReference>
<dbReference type="Pfam" id="PF07714">
    <property type="entry name" value="PK_Tyr_Ser-Thr"/>
    <property type="match status" value="1"/>
</dbReference>
<comment type="similarity">
    <text evidence="1">Belongs to the protein kinase superfamily. TKL Ser/Thr protein kinase family. ROCO subfamily.</text>
</comment>
<evidence type="ECO:0000259" key="6">
    <source>
        <dbReference type="PROSITE" id="PS50004"/>
    </source>
</evidence>
<dbReference type="Pfam" id="PF01926">
    <property type="entry name" value="MMR_HSR1"/>
    <property type="match status" value="1"/>
</dbReference>